<evidence type="ECO:0000313" key="3">
    <source>
        <dbReference type="EMBL" id="MEC5385851.1"/>
    </source>
</evidence>
<dbReference type="RefSeq" id="WP_327598796.1">
    <property type="nucleotide sequence ID" value="NZ_JAYXHS010000001.1"/>
</dbReference>
<comment type="caution">
    <text evidence="3">The sequence shown here is derived from an EMBL/GenBank/DDBJ whole genome shotgun (WGS) entry which is preliminary data.</text>
</comment>
<protein>
    <recommendedName>
        <fullName evidence="1">Cardiolipin synthase B</fullName>
        <shortName evidence="1">CL synthase</shortName>
        <ecNumber evidence="1">2.7.8.-</ecNumber>
    </recommendedName>
</protein>
<dbReference type="PROSITE" id="PS50035">
    <property type="entry name" value="PLD"/>
    <property type="match status" value="2"/>
</dbReference>
<dbReference type="InterPro" id="IPR030872">
    <property type="entry name" value="Cardiolipin_synth_ClsB"/>
</dbReference>
<keyword evidence="1" id="KW-1208">Phospholipid metabolism</keyword>
<dbReference type="GO" id="GO:0016740">
    <property type="term" value="F:transferase activity"/>
    <property type="evidence" value="ECO:0007669"/>
    <property type="project" value="UniProtKB-KW"/>
</dbReference>
<feature type="active site" evidence="1">
    <location>
        <position position="114"/>
    </location>
</feature>
<evidence type="ECO:0000313" key="4">
    <source>
        <dbReference type="Proteomes" id="UP001331561"/>
    </source>
</evidence>
<feature type="active site" evidence="1">
    <location>
        <position position="302"/>
    </location>
</feature>
<dbReference type="EMBL" id="JAYXHS010000001">
    <property type="protein sequence ID" value="MEC5385851.1"/>
    <property type="molecule type" value="Genomic_DNA"/>
</dbReference>
<keyword evidence="1" id="KW-0444">Lipid biosynthesis</keyword>
<feature type="active site" evidence="1">
    <location>
        <position position="112"/>
    </location>
</feature>
<dbReference type="InterPro" id="IPR001736">
    <property type="entry name" value="PLipase_D/transphosphatidylase"/>
</dbReference>
<dbReference type="CDD" id="cd09159">
    <property type="entry name" value="PLDc_ybhO_like_2"/>
    <property type="match status" value="1"/>
</dbReference>
<keyword evidence="1" id="KW-0594">Phospholipid biosynthesis</keyword>
<keyword evidence="1" id="KW-0472">Membrane</keyword>
<reference evidence="3 4" key="1">
    <citation type="submission" date="2024-01" db="EMBL/GenBank/DDBJ databases">
        <title>Uliginosibacterium soil sp. nov.</title>
        <authorList>
            <person name="Lv Y."/>
        </authorList>
    </citation>
    <scope>NUCLEOTIDE SEQUENCE [LARGE SCALE GENOMIC DNA]</scope>
    <source>
        <strain evidence="3 4">H3</strain>
    </source>
</reference>
<dbReference type="PANTHER" id="PTHR21248">
    <property type="entry name" value="CARDIOLIPIN SYNTHASE"/>
    <property type="match status" value="1"/>
</dbReference>
<dbReference type="NCBIfam" id="NF008427">
    <property type="entry name" value="PRK11263.1"/>
    <property type="match status" value="1"/>
</dbReference>
<comment type="catalytic activity">
    <reaction evidence="1">
        <text>2 a 1,2-diacyl-sn-glycero-3-phospho-(1'-sn-glycerol) = a cardiolipin + glycerol</text>
        <dbReference type="Rhea" id="RHEA:31451"/>
        <dbReference type="ChEBI" id="CHEBI:17754"/>
        <dbReference type="ChEBI" id="CHEBI:62237"/>
        <dbReference type="ChEBI" id="CHEBI:64716"/>
    </reaction>
</comment>
<accession>A0ABU6K2U0</accession>
<keyword evidence="4" id="KW-1185">Reference proteome</keyword>
<proteinExistence type="inferred from homology"/>
<comment type="similarity">
    <text evidence="1">Belongs to the phospholipase D family. Cardiolipin synthase subfamily. ClsB sub-subfamily.</text>
</comment>
<sequence length="387" mass="43652">MSRLLSGNAITLLRNGTEFFPALQTAIDSAQSSVHLETYIFEPDQTGRRISKALCAAALRGVNVRVVVDGFGSRSFMSCLQAELEQAGVHVQIFRKELGLLALQRRRLRRLHRKLTVVDKLTAFVGGINIIDDADSTEQSSPRFDYAVRVEGPLVGPIQAAQEEMWRILSWASFHRRQRLPKASAVPTANIPAAGNIRAAFVLRDNFRHRRDIEDAYLNAIARARNEIMIANAYFLPGRRFRTALLDARSRGVGVTLLLQGRIEYWLLHHACVAIYPQLLAAGIRIVEYRKSFLHAKVAVIDDDWATVGSSNIDPFSLMLAREANVIVRNRDFTTTLRNSLLDESNDGGIVLSADHWRQRPWRLRVLSWLAFALVRLLTGKLVRHEE</sequence>
<comment type="subcellular location">
    <subcellularLocation>
        <location evidence="1">Cell membrane</location>
        <topology evidence="1">Peripheral membrane protein</topology>
    </subcellularLocation>
</comment>
<dbReference type="CDD" id="cd09110">
    <property type="entry name" value="PLDc_CLS_1"/>
    <property type="match status" value="1"/>
</dbReference>
<organism evidence="3 4">
    <name type="scientific">Uliginosibacterium silvisoli</name>
    <dbReference type="NCBI Taxonomy" id="3114758"/>
    <lineage>
        <taxon>Bacteria</taxon>
        <taxon>Pseudomonadati</taxon>
        <taxon>Pseudomonadota</taxon>
        <taxon>Betaproteobacteria</taxon>
        <taxon>Rhodocyclales</taxon>
        <taxon>Zoogloeaceae</taxon>
        <taxon>Uliginosibacterium</taxon>
    </lineage>
</organism>
<feature type="active site" evidence="1">
    <location>
        <position position="297"/>
    </location>
</feature>
<feature type="active site" evidence="1">
    <location>
        <position position="119"/>
    </location>
</feature>
<comment type="function">
    <text evidence="1">Catalyzes the phosphatidyl group transfer from one phosphatidylglycerol molecule to another to form cardiolipin (CL) (diphosphatidylglycerol) and glycerol.</text>
</comment>
<dbReference type="Pfam" id="PF13091">
    <property type="entry name" value="PLDc_2"/>
    <property type="match status" value="2"/>
</dbReference>
<evidence type="ECO:0000259" key="2">
    <source>
        <dbReference type="PROSITE" id="PS50035"/>
    </source>
</evidence>
<feature type="domain" description="PLD phosphodiesterase" evidence="2">
    <location>
        <begin position="290"/>
        <end position="317"/>
    </location>
</feature>
<dbReference type="EC" id="2.7.8.-" evidence="1"/>
<evidence type="ECO:0000256" key="1">
    <source>
        <dbReference type="HAMAP-Rule" id="MF_01917"/>
    </source>
</evidence>
<keyword evidence="1 3" id="KW-0808">Transferase</keyword>
<gene>
    <name evidence="1 3" type="primary">clsB</name>
    <name evidence="3" type="ORF">VVD49_08955</name>
</gene>
<name>A0ABU6K2U0_9RHOO</name>
<keyword evidence="1" id="KW-1003">Cell membrane</keyword>
<dbReference type="Gene3D" id="3.30.870.10">
    <property type="entry name" value="Endonuclease Chain A"/>
    <property type="match status" value="2"/>
</dbReference>
<dbReference type="SMART" id="SM00155">
    <property type="entry name" value="PLDc"/>
    <property type="match status" value="2"/>
</dbReference>
<feature type="active site" evidence="1">
    <location>
        <position position="295"/>
    </location>
</feature>
<dbReference type="InterPro" id="IPR025202">
    <property type="entry name" value="PLD-like_dom"/>
</dbReference>
<dbReference type="SUPFAM" id="SSF56024">
    <property type="entry name" value="Phospholipase D/nuclease"/>
    <property type="match status" value="2"/>
</dbReference>
<dbReference type="Proteomes" id="UP001331561">
    <property type="component" value="Unassembled WGS sequence"/>
</dbReference>
<dbReference type="HAMAP" id="MF_01917">
    <property type="entry name" value="Cardiolipin_synth_ClsB"/>
    <property type="match status" value="1"/>
</dbReference>
<keyword evidence="1" id="KW-0443">Lipid metabolism</keyword>
<dbReference type="PANTHER" id="PTHR21248:SF22">
    <property type="entry name" value="PHOSPHOLIPASE D"/>
    <property type="match status" value="1"/>
</dbReference>
<feature type="domain" description="PLD phosphodiesterase" evidence="2">
    <location>
        <begin position="107"/>
        <end position="134"/>
    </location>
</feature>